<gene>
    <name evidence="4" type="ORF">DJ017_04405</name>
</gene>
<dbReference type="OrthoDB" id="9803968at2"/>
<evidence type="ECO:0000259" key="2">
    <source>
        <dbReference type="Pfam" id="PF00501"/>
    </source>
</evidence>
<dbReference type="GO" id="GO:0016405">
    <property type="term" value="F:CoA-ligase activity"/>
    <property type="evidence" value="ECO:0007669"/>
    <property type="project" value="TreeGrafter"/>
</dbReference>
<dbReference type="PANTHER" id="PTHR24096:SF323">
    <property type="entry name" value="BLR3536 PROTEIN"/>
    <property type="match status" value="1"/>
</dbReference>
<feature type="domain" description="AMP-binding enzyme C-terminal" evidence="3">
    <location>
        <begin position="400"/>
        <end position="466"/>
    </location>
</feature>
<dbReference type="SUPFAM" id="SSF56801">
    <property type="entry name" value="Acetyl-CoA synthetase-like"/>
    <property type="match status" value="1"/>
</dbReference>
<dbReference type="InterPro" id="IPR045851">
    <property type="entry name" value="AMP-bd_C_sf"/>
</dbReference>
<dbReference type="InterPro" id="IPR025110">
    <property type="entry name" value="AMP-bd_C"/>
</dbReference>
<protein>
    <submittedName>
        <fullName evidence="4">Acid--CoA ligase</fullName>
    </submittedName>
</protein>
<evidence type="ECO:0000313" key="5">
    <source>
        <dbReference type="Proteomes" id="UP000249254"/>
    </source>
</evidence>
<dbReference type="Pfam" id="PF00501">
    <property type="entry name" value="AMP-binding"/>
    <property type="match status" value="1"/>
</dbReference>
<dbReference type="EMBL" id="QFYQ01000001">
    <property type="protein sequence ID" value="RAK53824.1"/>
    <property type="molecule type" value="Genomic_DNA"/>
</dbReference>
<evidence type="ECO:0000256" key="1">
    <source>
        <dbReference type="SAM" id="MobiDB-lite"/>
    </source>
</evidence>
<dbReference type="InterPro" id="IPR000873">
    <property type="entry name" value="AMP-dep_synth/lig_dom"/>
</dbReference>
<keyword evidence="5" id="KW-1185">Reference proteome</keyword>
<dbReference type="Gene3D" id="3.30.300.30">
    <property type="match status" value="1"/>
</dbReference>
<comment type="caution">
    <text evidence="4">The sequence shown here is derived from an EMBL/GenBank/DDBJ whole genome shotgun (WGS) entry which is preliminary data.</text>
</comment>
<organism evidence="4 5">
    <name type="scientific">Phenylobacterium soli</name>
    <dbReference type="NCBI Taxonomy" id="2170551"/>
    <lineage>
        <taxon>Bacteria</taxon>
        <taxon>Pseudomonadati</taxon>
        <taxon>Pseudomonadota</taxon>
        <taxon>Alphaproteobacteria</taxon>
        <taxon>Caulobacterales</taxon>
        <taxon>Caulobacteraceae</taxon>
        <taxon>Phenylobacterium</taxon>
    </lineage>
</organism>
<proteinExistence type="predicted"/>
<feature type="domain" description="AMP-dependent synthetase/ligase" evidence="2">
    <location>
        <begin position="13"/>
        <end position="342"/>
    </location>
</feature>
<dbReference type="InterPro" id="IPR042099">
    <property type="entry name" value="ANL_N_sf"/>
</dbReference>
<name>A0A328AKA1_9CAUL</name>
<dbReference type="Proteomes" id="UP000249254">
    <property type="component" value="Unassembled WGS sequence"/>
</dbReference>
<dbReference type="AlphaFoldDB" id="A0A328AKA1"/>
<dbReference type="Gene3D" id="3.40.50.12780">
    <property type="entry name" value="N-terminal domain of ligase-like"/>
    <property type="match status" value="1"/>
</dbReference>
<feature type="region of interest" description="Disordered" evidence="1">
    <location>
        <begin position="132"/>
        <end position="154"/>
    </location>
</feature>
<keyword evidence="4" id="KW-0436">Ligase</keyword>
<evidence type="ECO:0000313" key="4">
    <source>
        <dbReference type="EMBL" id="RAK53824.1"/>
    </source>
</evidence>
<dbReference type="Pfam" id="PF13193">
    <property type="entry name" value="AMP-binding_C"/>
    <property type="match status" value="1"/>
</dbReference>
<sequence>MSDEFISFGAKLKQHAHFQPNAPAVTCGSTTRTYAELHARTNRIARALASLGVKQGNLVTVGLPNSVGFVEACYGIWKLGATPQPISFRLPKGELEAIMDLAQTPVVIGEFKHQIDRPLLTAEALAAMSDDESDLPDAIPPISKAPTSGGSTGRPKLILSGQPGVSPKETPEQGGFQLKPDSIALIPAPLYHNAPFGMMMSTTQLGGHLVLMPRFDPEATIAEVERTKANWLYLVPTMMNRIWHLPDETKAKYDLSSLKTLWHMAAPCPAWLKEAWIHWVGPEVVMELYAGTEAQAITIISGSEWLTHKGSVGRVTFGEMKVCDDEGRELPAGQTGEIYMRRAPGTPPTYKYLGATAKTLPDGWESLGDLGWFDEDGYLYLADRRTDMILVGGSNVYPAEIEAALQEHPQVESCAVIGLPDEDLGNRIHAIVNAKGKVDEAALRAHVNERLVTYKQPRSYEFVDEPVRDDAGKVRRTALRDERIARLKQPA</sequence>
<evidence type="ECO:0000259" key="3">
    <source>
        <dbReference type="Pfam" id="PF13193"/>
    </source>
</evidence>
<dbReference type="RefSeq" id="WP_111527575.1">
    <property type="nucleotide sequence ID" value="NZ_JBHRSG010000002.1"/>
</dbReference>
<reference evidence="5" key="1">
    <citation type="submission" date="2018-05" db="EMBL/GenBank/DDBJ databases">
        <authorList>
            <person name="Li X."/>
        </authorList>
    </citation>
    <scope>NUCLEOTIDE SEQUENCE [LARGE SCALE GENOMIC DNA]</scope>
    <source>
        <strain evidence="5">LX32</strain>
    </source>
</reference>
<accession>A0A328AKA1</accession>
<dbReference type="PANTHER" id="PTHR24096">
    <property type="entry name" value="LONG-CHAIN-FATTY-ACID--COA LIGASE"/>
    <property type="match status" value="1"/>
</dbReference>